<reference evidence="5" key="1">
    <citation type="submission" date="2021-02" db="EMBL/GenBank/DDBJ databases">
        <authorList>
            <person name="Nowell W R."/>
        </authorList>
    </citation>
    <scope>NUCLEOTIDE SEQUENCE</scope>
</reference>
<dbReference type="CDD" id="cd05819">
    <property type="entry name" value="NHL"/>
    <property type="match status" value="1"/>
</dbReference>
<gene>
    <name evidence="5" type="ORF">RFH988_LOCUS21438</name>
</gene>
<keyword evidence="2" id="KW-0479">Metal-binding</keyword>
<dbReference type="Gene3D" id="2.120.10.30">
    <property type="entry name" value="TolB, C-terminal domain"/>
    <property type="match status" value="1"/>
</dbReference>
<evidence type="ECO:0000313" key="6">
    <source>
        <dbReference type="Proteomes" id="UP000663882"/>
    </source>
</evidence>
<evidence type="ECO:0000256" key="1">
    <source>
        <dbReference type="ARBA" id="ARBA00001968"/>
    </source>
</evidence>
<feature type="chain" id="PRO_5032819435" description="DDE Tnp4 domain-containing protein" evidence="3">
    <location>
        <begin position="19"/>
        <end position="500"/>
    </location>
</feature>
<protein>
    <recommendedName>
        <fullName evidence="4">DDE Tnp4 domain-containing protein</fullName>
    </recommendedName>
</protein>
<dbReference type="GO" id="GO:0008270">
    <property type="term" value="F:zinc ion binding"/>
    <property type="evidence" value="ECO:0007669"/>
    <property type="project" value="UniProtKB-KW"/>
</dbReference>
<organism evidence="5 6">
    <name type="scientific">Rotaria sordida</name>
    <dbReference type="NCBI Taxonomy" id="392033"/>
    <lineage>
        <taxon>Eukaryota</taxon>
        <taxon>Metazoa</taxon>
        <taxon>Spiralia</taxon>
        <taxon>Gnathifera</taxon>
        <taxon>Rotifera</taxon>
        <taxon>Eurotatoria</taxon>
        <taxon>Bdelloidea</taxon>
        <taxon>Philodinida</taxon>
        <taxon>Philodinidae</taxon>
        <taxon>Rotaria</taxon>
    </lineage>
</organism>
<dbReference type="OrthoDB" id="10027395at2759"/>
<evidence type="ECO:0000259" key="4">
    <source>
        <dbReference type="Pfam" id="PF13359"/>
    </source>
</evidence>
<name>A0A814S1N0_9BILA</name>
<feature type="domain" description="DDE Tnp4" evidence="4">
    <location>
        <begin position="372"/>
        <end position="487"/>
    </location>
</feature>
<dbReference type="SUPFAM" id="SSF63829">
    <property type="entry name" value="Calcium-dependent phosphotriesterase"/>
    <property type="match status" value="1"/>
</dbReference>
<dbReference type="Proteomes" id="UP000663882">
    <property type="component" value="Unassembled WGS sequence"/>
</dbReference>
<proteinExistence type="predicted"/>
<dbReference type="EMBL" id="CAJNOO010001366">
    <property type="protein sequence ID" value="CAF1141967.1"/>
    <property type="molecule type" value="Genomic_DNA"/>
</dbReference>
<sequence>MKFTILALFFVLLIHCNSAPIKRAPLCSKATWNSKPLTVIPFDSNPQQQLNDPIDITFDSEGSFIVTDVGTQSLRKFYEDGRVTTLYTNKDVIPISVFVDQFDDDAIYFSDHQDNTVKKLSKDGKIMKIVADHQFLESPMGIYVDRKGNLYVGDMGKNRIVKYLANNQGIQIIGQGEIEAPSGIFVDEDGDGAVYISDTDGNRILKYLSGSTTGGVTVAGGQGEGNGLNQLSGPFQVLVDSTTGMLFISDMINKRIVKWAKGAKQGEVLSGTTSLQWAAGMKFDYAWNLFVVEQKQRPWSEWSRGNGSCIQHTGHDIEQVQLLYNILYSPVYSKLILLFDDMDDETTIHGPEESHKLIVDSTFVAIYQPEDSEQLHVSKCYPGSVHDITILRESGLLEHTKEHVQIIAGTGYIGEQYVITPKKKSRGGELTGEDKDTNRSISSARVAIENINQRIKTYTILRSTYKGTYDDLDKITKISRVVAALCNLKLSKNPIRKSRI</sequence>
<evidence type="ECO:0000256" key="2">
    <source>
        <dbReference type="ARBA" id="ARBA00022723"/>
    </source>
</evidence>
<dbReference type="InterPro" id="IPR050952">
    <property type="entry name" value="TRIM-NHL_E3_ligases"/>
</dbReference>
<comment type="cofactor">
    <cofactor evidence="1">
        <name>a divalent metal cation</name>
        <dbReference type="ChEBI" id="CHEBI:60240"/>
    </cofactor>
</comment>
<evidence type="ECO:0000313" key="5">
    <source>
        <dbReference type="EMBL" id="CAF1141967.1"/>
    </source>
</evidence>
<feature type="signal peptide" evidence="3">
    <location>
        <begin position="1"/>
        <end position="18"/>
    </location>
</feature>
<dbReference type="InterPro" id="IPR027806">
    <property type="entry name" value="HARBI1_dom"/>
</dbReference>
<dbReference type="PANTHER" id="PTHR24104:SF25">
    <property type="entry name" value="PROTEIN LIN-41"/>
    <property type="match status" value="1"/>
</dbReference>
<dbReference type="InterPro" id="IPR011042">
    <property type="entry name" value="6-blade_b-propeller_TolB-like"/>
</dbReference>
<dbReference type="Pfam" id="PF13359">
    <property type="entry name" value="DDE_Tnp_4"/>
    <property type="match status" value="1"/>
</dbReference>
<evidence type="ECO:0000256" key="3">
    <source>
        <dbReference type="SAM" id="SignalP"/>
    </source>
</evidence>
<dbReference type="AlphaFoldDB" id="A0A814S1N0"/>
<comment type="caution">
    <text evidence="5">The sequence shown here is derived from an EMBL/GenBank/DDBJ whole genome shotgun (WGS) entry which is preliminary data.</text>
</comment>
<dbReference type="PANTHER" id="PTHR24104">
    <property type="entry name" value="E3 UBIQUITIN-PROTEIN LIGASE NHLRC1-RELATED"/>
    <property type="match status" value="1"/>
</dbReference>
<accession>A0A814S1N0</accession>
<keyword evidence="3" id="KW-0732">Signal</keyword>